<keyword evidence="2 5" id="KW-0808">Transferase</keyword>
<feature type="binding site" evidence="5">
    <location>
        <begin position="123"/>
        <end position="128"/>
    </location>
    <ligand>
        <name>S-adenosyl-L-methionine</name>
        <dbReference type="ChEBI" id="CHEBI:59789"/>
    </ligand>
</feature>
<protein>
    <recommendedName>
        <fullName evidence="5">Ribosomal RNA large subunit methyltransferase H</fullName>
        <ecNumber evidence="5">2.1.1.177</ecNumber>
    </recommendedName>
    <alternativeName>
        <fullName evidence="5">23S rRNA (pseudouridine1915-N3)-methyltransferase</fullName>
    </alternativeName>
    <alternativeName>
        <fullName evidence="5">23S rRNA m3Psi1915 methyltransferase</fullName>
    </alternativeName>
    <alternativeName>
        <fullName evidence="5">rRNA (pseudouridine-N3-)-methyltransferase RlmH</fullName>
    </alternativeName>
</protein>
<evidence type="ECO:0000256" key="2">
    <source>
        <dbReference type="ARBA" id="ARBA00022679"/>
    </source>
</evidence>
<evidence type="ECO:0000256" key="4">
    <source>
        <dbReference type="ARBA" id="ARBA00038303"/>
    </source>
</evidence>
<dbReference type="Proteomes" id="UP000199058">
    <property type="component" value="Unassembled WGS sequence"/>
</dbReference>
<feature type="binding site" evidence="5">
    <location>
        <position position="104"/>
    </location>
    <ligand>
        <name>S-adenosyl-L-methionine</name>
        <dbReference type="ChEBI" id="CHEBI:59789"/>
    </ligand>
</feature>
<dbReference type="NCBIfam" id="NF000986">
    <property type="entry name" value="PRK00103.1-4"/>
    <property type="match status" value="1"/>
</dbReference>
<comment type="similarity">
    <text evidence="4 5">Belongs to the RNA methyltransferase RlmH family.</text>
</comment>
<comment type="catalytic activity">
    <reaction evidence="5">
        <text>pseudouridine(1915) in 23S rRNA + S-adenosyl-L-methionine = N(3)-methylpseudouridine(1915) in 23S rRNA + S-adenosyl-L-homocysteine + H(+)</text>
        <dbReference type="Rhea" id="RHEA:42752"/>
        <dbReference type="Rhea" id="RHEA-COMP:10221"/>
        <dbReference type="Rhea" id="RHEA-COMP:10222"/>
        <dbReference type="ChEBI" id="CHEBI:15378"/>
        <dbReference type="ChEBI" id="CHEBI:57856"/>
        <dbReference type="ChEBI" id="CHEBI:59789"/>
        <dbReference type="ChEBI" id="CHEBI:65314"/>
        <dbReference type="ChEBI" id="CHEBI:74486"/>
        <dbReference type="EC" id="2.1.1.177"/>
    </reaction>
</comment>
<proteinExistence type="inferred from homology"/>
<feature type="binding site" evidence="5">
    <location>
        <position position="73"/>
    </location>
    <ligand>
        <name>S-adenosyl-L-methionine</name>
        <dbReference type="ChEBI" id="CHEBI:59789"/>
    </ligand>
</feature>
<dbReference type="GO" id="GO:0005737">
    <property type="term" value="C:cytoplasm"/>
    <property type="evidence" value="ECO:0007669"/>
    <property type="project" value="UniProtKB-SubCell"/>
</dbReference>
<comment type="subunit">
    <text evidence="5">Homodimer.</text>
</comment>
<dbReference type="OrthoDB" id="9806643at2"/>
<dbReference type="InterPro" id="IPR029028">
    <property type="entry name" value="Alpha/beta_knot_MTases"/>
</dbReference>
<dbReference type="RefSeq" id="WP_091960693.1">
    <property type="nucleotide sequence ID" value="NZ_FOLH01000002.1"/>
</dbReference>
<comment type="subcellular location">
    <subcellularLocation>
        <location evidence="5">Cytoplasm</location>
    </subcellularLocation>
</comment>
<dbReference type="SUPFAM" id="SSF75217">
    <property type="entry name" value="alpha/beta knot"/>
    <property type="match status" value="1"/>
</dbReference>
<dbReference type="CDD" id="cd18081">
    <property type="entry name" value="RlmH-like"/>
    <property type="match status" value="1"/>
</dbReference>
<name>A0A1I1FVT2_9GAMM</name>
<dbReference type="NCBIfam" id="TIGR00246">
    <property type="entry name" value="tRNA_RlmH_YbeA"/>
    <property type="match status" value="1"/>
</dbReference>
<dbReference type="EC" id="2.1.1.177" evidence="5"/>
<keyword evidence="3 5" id="KW-0949">S-adenosyl-L-methionine</keyword>
<evidence type="ECO:0000313" key="7">
    <source>
        <dbReference type="Proteomes" id="UP000199058"/>
    </source>
</evidence>
<evidence type="ECO:0000256" key="3">
    <source>
        <dbReference type="ARBA" id="ARBA00022691"/>
    </source>
</evidence>
<reference evidence="6 7" key="1">
    <citation type="submission" date="2016-10" db="EMBL/GenBank/DDBJ databases">
        <authorList>
            <person name="de Groot N.N."/>
        </authorList>
    </citation>
    <scope>NUCLEOTIDE SEQUENCE [LARGE SCALE GENOMIC DNA]</scope>
    <source>
        <strain evidence="6 7">DSM 18438</strain>
    </source>
</reference>
<comment type="function">
    <text evidence="5">Specifically methylates the pseudouridine at position 1915 (m3Psi1915) in 23S rRNA.</text>
</comment>
<dbReference type="Pfam" id="PF02590">
    <property type="entry name" value="SPOUT_MTase"/>
    <property type="match status" value="1"/>
</dbReference>
<dbReference type="EMBL" id="FOLH01000002">
    <property type="protein sequence ID" value="SFC03132.1"/>
    <property type="molecule type" value="Genomic_DNA"/>
</dbReference>
<keyword evidence="5" id="KW-0698">rRNA processing</keyword>
<dbReference type="PANTHER" id="PTHR33603">
    <property type="entry name" value="METHYLTRANSFERASE"/>
    <property type="match status" value="1"/>
</dbReference>
<dbReference type="InterPro" id="IPR029026">
    <property type="entry name" value="tRNA_m1G_MTases_N"/>
</dbReference>
<dbReference type="AlphaFoldDB" id="A0A1I1FVT2"/>
<dbReference type="InterPro" id="IPR003742">
    <property type="entry name" value="RlmH-like"/>
</dbReference>
<evidence type="ECO:0000256" key="1">
    <source>
        <dbReference type="ARBA" id="ARBA00022603"/>
    </source>
</evidence>
<dbReference type="STRING" id="1122252.SAMN05660443_1225"/>
<gene>
    <name evidence="5" type="primary">rlmH</name>
    <name evidence="6" type="ORF">SAMN05660443_1225</name>
</gene>
<evidence type="ECO:0000256" key="5">
    <source>
        <dbReference type="HAMAP-Rule" id="MF_00658"/>
    </source>
</evidence>
<dbReference type="PANTHER" id="PTHR33603:SF1">
    <property type="entry name" value="RIBOSOMAL RNA LARGE SUBUNIT METHYLTRANSFERASE H"/>
    <property type="match status" value="1"/>
</dbReference>
<dbReference type="HAMAP" id="MF_00658">
    <property type="entry name" value="23SrRNA_methyltr_H"/>
    <property type="match status" value="1"/>
</dbReference>
<sequence length="155" mass="17510">MKIRILAVGQKMPAWVEEGVNEYLKRLPPEFKVVFEETPLGQRKAGKDLKKALAKESEALLSKIKDKDKVIALDVKGKSWSSEDLAAQAEDWRMDGRDLVLLIGGPDGLSRDCLARAEQRWSLSALTLPHPLVRVLLAEQLYRAWTLLSGHPYHR</sequence>
<dbReference type="GO" id="GO:0070038">
    <property type="term" value="F:rRNA (pseudouridine-N3-)-methyltransferase activity"/>
    <property type="evidence" value="ECO:0007669"/>
    <property type="project" value="UniProtKB-UniRule"/>
</dbReference>
<keyword evidence="1 5" id="KW-0489">Methyltransferase</keyword>
<keyword evidence="7" id="KW-1185">Reference proteome</keyword>
<dbReference type="Gene3D" id="3.40.1280.10">
    <property type="match status" value="1"/>
</dbReference>
<organism evidence="6 7">
    <name type="scientific">Marinospirillum celere</name>
    <dbReference type="NCBI Taxonomy" id="1122252"/>
    <lineage>
        <taxon>Bacteria</taxon>
        <taxon>Pseudomonadati</taxon>
        <taxon>Pseudomonadota</taxon>
        <taxon>Gammaproteobacteria</taxon>
        <taxon>Oceanospirillales</taxon>
        <taxon>Oceanospirillaceae</taxon>
        <taxon>Marinospirillum</taxon>
    </lineage>
</organism>
<dbReference type="PIRSF" id="PIRSF004505">
    <property type="entry name" value="MT_bac"/>
    <property type="match status" value="1"/>
</dbReference>
<accession>A0A1I1FVT2</accession>
<keyword evidence="5" id="KW-0963">Cytoplasm</keyword>
<evidence type="ECO:0000313" key="6">
    <source>
        <dbReference type="EMBL" id="SFC03132.1"/>
    </source>
</evidence>